<dbReference type="Proteomes" id="UP000299102">
    <property type="component" value="Unassembled WGS sequence"/>
</dbReference>
<protein>
    <submittedName>
        <fullName evidence="2">Uncharacterized protein</fullName>
    </submittedName>
</protein>
<dbReference type="EMBL" id="BGZK01000804">
    <property type="protein sequence ID" value="GBP61106.1"/>
    <property type="molecule type" value="Genomic_DNA"/>
</dbReference>
<organism evidence="2 3">
    <name type="scientific">Eumeta variegata</name>
    <name type="common">Bagworm moth</name>
    <name type="synonym">Eumeta japonica</name>
    <dbReference type="NCBI Taxonomy" id="151549"/>
    <lineage>
        <taxon>Eukaryota</taxon>
        <taxon>Metazoa</taxon>
        <taxon>Ecdysozoa</taxon>
        <taxon>Arthropoda</taxon>
        <taxon>Hexapoda</taxon>
        <taxon>Insecta</taxon>
        <taxon>Pterygota</taxon>
        <taxon>Neoptera</taxon>
        <taxon>Endopterygota</taxon>
        <taxon>Lepidoptera</taxon>
        <taxon>Glossata</taxon>
        <taxon>Ditrysia</taxon>
        <taxon>Tineoidea</taxon>
        <taxon>Psychidae</taxon>
        <taxon>Oiketicinae</taxon>
        <taxon>Eumeta</taxon>
    </lineage>
</organism>
<evidence type="ECO:0000313" key="3">
    <source>
        <dbReference type="Proteomes" id="UP000299102"/>
    </source>
</evidence>
<comment type="caution">
    <text evidence="2">The sequence shown here is derived from an EMBL/GenBank/DDBJ whole genome shotgun (WGS) entry which is preliminary data.</text>
</comment>
<feature type="region of interest" description="Disordered" evidence="1">
    <location>
        <begin position="1"/>
        <end position="21"/>
    </location>
</feature>
<evidence type="ECO:0000313" key="2">
    <source>
        <dbReference type="EMBL" id="GBP61106.1"/>
    </source>
</evidence>
<accession>A0A4C1XB97</accession>
<name>A0A4C1XB97_EUMVA</name>
<keyword evidence="3" id="KW-1185">Reference proteome</keyword>
<proteinExistence type="predicted"/>
<evidence type="ECO:0000256" key="1">
    <source>
        <dbReference type="SAM" id="MobiDB-lite"/>
    </source>
</evidence>
<dbReference type="AlphaFoldDB" id="A0A4C1XB97"/>
<gene>
    <name evidence="2" type="ORF">EVAR_89772_1</name>
</gene>
<sequence length="91" mass="10349">MSVFVRQWHSGRRPASGDGTAFTSLRASRTVDICLVDKSRGRGTNCRPPISSARPYVTGERPLRHSSGCLRYCFQLEIAVKWKRQGPKHRY</sequence>
<reference evidence="2 3" key="1">
    <citation type="journal article" date="2019" name="Commun. Biol.">
        <title>The bagworm genome reveals a unique fibroin gene that provides high tensile strength.</title>
        <authorList>
            <person name="Kono N."/>
            <person name="Nakamura H."/>
            <person name="Ohtoshi R."/>
            <person name="Tomita M."/>
            <person name="Numata K."/>
            <person name="Arakawa K."/>
        </authorList>
    </citation>
    <scope>NUCLEOTIDE SEQUENCE [LARGE SCALE GENOMIC DNA]</scope>
</reference>